<protein>
    <recommendedName>
        <fullName evidence="4">NACHT domain-containing protein</fullName>
    </recommendedName>
</protein>
<evidence type="ECO:0000256" key="2">
    <source>
        <dbReference type="ARBA" id="ARBA00022840"/>
    </source>
</evidence>
<dbReference type="Pfam" id="PF05729">
    <property type="entry name" value="NACHT"/>
    <property type="match status" value="1"/>
</dbReference>
<dbReference type="GO" id="GO:0005524">
    <property type="term" value="F:ATP binding"/>
    <property type="evidence" value="ECO:0007669"/>
    <property type="project" value="UniProtKB-KW"/>
</dbReference>
<dbReference type="PANTHER" id="PTHR46312:SF2">
    <property type="entry name" value="NUCLEOTIDE-BINDING OLIGOMERIZATION DOMAIN-CONTAINING PROTEIN 2-LIKE"/>
    <property type="match status" value="1"/>
</dbReference>
<proteinExistence type="predicted"/>
<evidence type="ECO:0000259" key="4">
    <source>
        <dbReference type="Pfam" id="PF05729"/>
    </source>
</evidence>
<dbReference type="InterPro" id="IPR027417">
    <property type="entry name" value="P-loop_NTPase"/>
</dbReference>
<keyword evidence="3" id="KW-1133">Transmembrane helix</keyword>
<name>A0ABD3WFB2_SINWO</name>
<sequence length="1274" mass="144907">MKKIKMRFGGELLPRKNTFSRIAVYLFLLNISRSRGKSLETVCEFQDANLLFPNTPAGSAGDIRAKTWNKENGIRVASWMEKINFEPNSLYGDRLMAIGENSIKIRNATRSDSGTYTLVLTSGSTQKFTEFTLDLEVLVPPTDRCVPNITHERNALRPKLPPDICGIPMVTSKWKHLPDNISVLTFESGLEPGTYTACAHGQSLRCYKGDVDRLCSNYTIPEIQRLPQNQSISVPVVIIAAIIVPLVSIGIIAIVLMCLKKGYIRCKLYKSTREESMENDRNEVIALMGEDTSGKAPEEATNILHNPEERDAMAGEETSQKGVPAIKRHLITQYRTITAVPLSPCYEENFEDVSKVYCDLDIINLGENVEGMEYISPTVASYKEILGGDDKNVGTADNVCPIPAMILGECGSGKSSWCKNLVNKWCHYHDNNEVNLKDNDLGVPELAKFDILLYITLQNKGEGLSFQEHVRNTLFADATDYFENILSNRQPMAYILFLIDGLDEVTRDLEQSLNLIRENTQCSIVVTSRSSGLNYLHLKPLRIFQIKGMSPSRSKEYAKKVLDILSERRVEKLNVDHFWKFAKHIQVLNMCHVPLLCLSLIMFWIESKAISLDLTDVLLTLIEYYLRRAMTKDKYKMNISKVLEQQHFDISKFIAKTKHRKYLRDHGYLLKVISSVAEKLWHSQIEVRTDKHTAENEPNTKDNDINIELCVETGIVKKTFREQSIDITFSHPLLFDFFVASSIAFKRRDTCTRYLTSTKAVVDNSYVIHMLCQLAPNTGQEVIKSISELKLFVENNEKDTKRMLTDQKVICNIKCKDPNLLGGAPVKWLEALVYTDELSSAKLSIFTEGLKFTKELTVFLLQCFENRNECIFRLPILPKLQALHVEIENCTLLLHEEQEWSKEHFSELHKFVLKSVKLDVRTTGYIVEALSSSHDLFTLELCPKDDADEEILALDNQKAFSSWGCLAKGITCMTKLCIVRLHNLMIGKHLSTLIDSLLRCPVLEILDLLNLKETDTEEIQTINTSNRRCECTHQLEQWKSSKKSKNISKTLQLTNNVMSEYSWLALTNQLQTMSPSILHIDQVHQSGLVLNKLFQSIDTCKNLTVLSLCCISAGNDLLELSGLKALHKLRKLILCKITLPDSSWQVLWEGIGKLTKLKEISLAHLEMKTCFIKVQKLSKLMLLEMREIELIDKLWSKLANKIILLPKLKKMQLISCKMSRIAFSHLYDTMKHSSFYVNYTQASNIGEGGMLYVDMVVTSDKVNTAEYTIFLKNV</sequence>
<accession>A0ABD3WFB2</accession>
<dbReference type="Gene3D" id="3.80.10.10">
    <property type="entry name" value="Ribonuclease Inhibitor"/>
    <property type="match status" value="1"/>
</dbReference>
<evidence type="ECO:0000256" key="1">
    <source>
        <dbReference type="ARBA" id="ARBA00022741"/>
    </source>
</evidence>
<keyword evidence="3" id="KW-0472">Membrane</keyword>
<dbReference type="Proteomes" id="UP001634394">
    <property type="component" value="Unassembled WGS sequence"/>
</dbReference>
<gene>
    <name evidence="5" type="ORF">ACJMK2_035842</name>
</gene>
<keyword evidence="2" id="KW-0067">ATP-binding</keyword>
<dbReference type="AlphaFoldDB" id="A0ABD3WFB2"/>
<evidence type="ECO:0000256" key="3">
    <source>
        <dbReference type="SAM" id="Phobius"/>
    </source>
</evidence>
<organism evidence="5 6">
    <name type="scientific">Sinanodonta woodiana</name>
    <name type="common">Chinese pond mussel</name>
    <name type="synonym">Anodonta woodiana</name>
    <dbReference type="NCBI Taxonomy" id="1069815"/>
    <lineage>
        <taxon>Eukaryota</taxon>
        <taxon>Metazoa</taxon>
        <taxon>Spiralia</taxon>
        <taxon>Lophotrochozoa</taxon>
        <taxon>Mollusca</taxon>
        <taxon>Bivalvia</taxon>
        <taxon>Autobranchia</taxon>
        <taxon>Heteroconchia</taxon>
        <taxon>Palaeoheterodonta</taxon>
        <taxon>Unionida</taxon>
        <taxon>Unionoidea</taxon>
        <taxon>Unionidae</taxon>
        <taxon>Unioninae</taxon>
        <taxon>Sinanodonta</taxon>
    </lineage>
</organism>
<dbReference type="InterPro" id="IPR013783">
    <property type="entry name" value="Ig-like_fold"/>
</dbReference>
<dbReference type="InterPro" id="IPR032675">
    <property type="entry name" value="LRR_dom_sf"/>
</dbReference>
<keyword evidence="3" id="KW-0812">Transmembrane</keyword>
<feature type="domain" description="NACHT" evidence="4">
    <location>
        <begin position="405"/>
        <end position="561"/>
    </location>
</feature>
<dbReference type="SUPFAM" id="SSF52540">
    <property type="entry name" value="P-loop containing nucleoside triphosphate hydrolases"/>
    <property type="match status" value="1"/>
</dbReference>
<evidence type="ECO:0000313" key="6">
    <source>
        <dbReference type="Proteomes" id="UP001634394"/>
    </source>
</evidence>
<dbReference type="Gene3D" id="3.40.50.300">
    <property type="entry name" value="P-loop containing nucleotide triphosphate hydrolases"/>
    <property type="match status" value="1"/>
</dbReference>
<keyword evidence="6" id="KW-1185">Reference proteome</keyword>
<feature type="transmembrane region" description="Helical" evidence="3">
    <location>
        <begin position="232"/>
        <end position="259"/>
    </location>
</feature>
<comment type="caution">
    <text evidence="5">The sequence shown here is derived from an EMBL/GenBank/DDBJ whole genome shotgun (WGS) entry which is preliminary data.</text>
</comment>
<dbReference type="EMBL" id="JBJQND010000006">
    <property type="protein sequence ID" value="KAL3872627.1"/>
    <property type="molecule type" value="Genomic_DNA"/>
</dbReference>
<reference evidence="5 6" key="1">
    <citation type="submission" date="2024-11" db="EMBL/GenBank/DDBJ databases">
        <title>Chromosome-level genome assembly of the freshwater bivalve Anodonta woodiana.</title>
        <authorList>
            <person name="Chen X."/>
        </authorList>
    </citation>
    <scope>NUCLEOTIDE SEQUENCE [LARGE SCALE GENOMIC DNA]</scope>
    <source>
        <strain evidence="5">MN2024</strain>
        <tissue evidence="5">Gills</tissue>
    </source>
</reference>
<dbReference type="Gene3D" id="2.60.40.10">
    <property type="entry name" value="Immunoglobulins"/>
    <property type="match status" value="1"/>
</dbReference>
<dbReference type="SUPFAM" id="SSF48726">
    <property type="entry name" value="Immunoglobulin"/>
    <property type="match status" value="1"/>
</dbReference>
<evidence type="ECO:0000313" key="5">
    <source>
        <dbReference type="EMBL" id="KAL3872627.1"/>
    </source>
</evidence>
<dbReference type="InterPro" id="IPR036179">
    <property type="entry name" value="Ig-like_dom_sf"/>
</dbReference>
<dbReference type="SUPFAM" id="SSF52047">
    <property type="entry name" value="RNI-like"/>
    <property type="match status" value="1"/>
</dbReference>
<dbReference type="PANTHER" id="PTHR46312">
    <property type="entry name" value="NACHT DOMAIN-CONTAINING PROTEIN"/>
    <property type="match status" value="1"/>
</dbReference>
<dbReference type="InterPro" id="IPR007111">
    <property type="entry name" value="NACHT_NTPase"/>
</dbReference>
<keyword evidence="1" id="KW-0547">Nucleotide-binding</keyword>